<feature type="region of interest" description="Disordered" evidence="1">
    <location>
        <begin position="497"/>
        <end position="541"/>
    </location>
</feature>
<dbReference type="InterPro" id="IPR036397">
    <property type="entry name" value="RNaseH_sf"/>
</dbReference>
<dbReference type="EMBL" id="JAINDJ010000002">
    <property type="protein sequence ID" value="KAG9458936.1"/>
    <property type="molecule type" value="Genomic_DNA"/>
</dbReference>
<dbReference type="SUPFAM" id="SSF56672">
    <property type="entry name" value="DNA/RNA polymerases"/>
    <property type="match status" value="1"/>
</dbReference>
<dbReference type="GO" id="GO:0003676">
    <property type="term" value="F:nucleic acid binding"/>
    <property type="evidence" value="ECO:0007669"/>
    <property type="project" value="InterPro"/>
</dbReference>
<evidence type="ECO:0000313" key="4">
    <source>
        <dbReference type="Proteomes" id="UP000825729"/>
    </source>
</evidence>
<accession>A0AAV7FFV0</accession>
<dbReference type="InterPro" id="IPR001584">
    <property type="entry name" value="Integrase_cat-core"/>
</dbReference>
<evidence type="ECO:0000256" key="1">
    <source>
        <dbReference type="SAM" id="MobiDB-lite"/>
    </source>
</evidence>
<dbReference type="Gene3D" id="3.30.420.10">
    <property type="entry name" value="Ribonuclease H-like superfamily/Ribonuclease H"/>
    <property type="match status" value="1"/>
</dbReference>
<evidence type="ECO:0000259" key="2">
    <source>
        <dbReference type="PROSITE" id="PS50994"/>
    </source>
</evidence>
<dbReference type="PROSITE" id="PS50994">
    <property type="entry name" value="INTEGRASE"/>
    <property type="match status" value="1"/>
</dbReference>
<reference evidence="3 4" key="1">
    <citation type="submission" date="2021-07" db="EMBL/GenBank/DDBJ databases">
        <title>The Aristolochia fimbriata genome: insights into angiosperm evolution, floral development and chemical biosynthesis.</title>
        <authorList>
            <person name="Jiao Y."/>
        </authorList>
    </citation>
    <scope>NUCLEOTIDE SEQUENCE [LARGE SCALE GENOMIC DNA]</scope>
    <source>
        <strain evidence="3">IBCAS-2021</strain>
        <tissue evidence="3">Leaf</tissue>
    </source>
</reference>
<dbReference type="InterPro" id="IPR043502">
    <property type="entry name" value="DNA/RNA_pol_sf"/>
</dbReference>
<dbReference type="InterPro" id="IPR012337">
    <property type="entry name" value="RNaseH-like_sf"/>
</dbReference>
<name>A0AAV7FFV0_ARIFI</name>
<dbReference type="InterPro" id="IPR052160">
    <property type="entry name" value="Gypsy_RT_Integrase-like"/>
</dbReference>
<dbReference type="GO" id="GO:0015074">
    <property type="term" value="P:DNA integration"/>
    <property type="evidence" value="ECO:0007669"/>
    <property type="project" value="InterPro"/>
</dbReference>
<dbReference type="Pfam" id="PF00665">
    <property type="entry name" value="rve"/>
    <property type="match status" value="1"/>
</dbReference>
<dbReference type="SUPFAM" id="SSF53098">
    <property type="entry name" value="Ribonuclease H-like"/>
    <property type="match status" value="1"/>
</dbReference>
<proteinExistence type="predicted"/>
<sequence>MCSSLGALNDEKEEVQSKTGNCCPKEEDKFEICEEHTRSFRIPIEAKLGTKLPGATEDHVTKVQANPSQASRVSHLQSGGPCVEIGSRNQATFSLHISSFPTQNGFKFREKGKDYGRKVRMRFMTRSRGNPSQEIDSEPERTLRQRLKKNQNQSTPKDQEAMENIEGTLDEQALRPRRTMEDFVTQSPNTNRTSIITPTIQANNFVFKPQLLLMLQTHYQFSGLANEDPNDHLKDSWICVLLLSTMIEIFYNGLNINTRSMIDAAAGGSISKKTPEEVHELIEEMTANMYQYPMERSSKKAAGIYKLDSSTATQAQFEALQQQFVNFQQQSNPVVASIYGICGGGHADYECQGNAYALNSMPEQTNFVGNSRRMDPYSNTYNPGWKNHPNFSWNNANQARQHPPGFKPPKANAQQKEESQREEDSKLIRAIYVELQSMKTLQIEVQSIKQSVTLLTTQVNQLNRDMYEKPRGALPSNSEINPKAQVKAITLRSGKTLEEHQPQEQPAMKEEKTQKGEEEKEKEKVSPPSSPRRKKGKDALPITDIDIRHLPNPSRAKFDILESSFARFLETFQKLQINIPLLEALRQIPLYGKFLKEVLSGKRKIEEKGTVVLNENCSAILKNELPTKLKDPGSFTIPCEIGSNKFANDTISFNIKEAMKQPAIPLDDFCLSIDVIDSCIAEIEEEEWIEAAEEGGLIHSENENPIIREEIGELEAESKEELEAEIKEQGAPEAPKPELKPLPSNLKYVFLEKNDKPVIISSCLTGLEEKMLIEVLSKHNKAIGWSLSDIEGISPTMCTHQILMEDNYKPSIQPQRRLNPTLQEVVKKEVIKLLDAGIIYPISDSAWVIVWIDHATLRYLFAKKDSKPRLIRWILLLQEFDIEIKDKKGAENVVADHLSRLEAENTDGKVSELFPDEMICQQRKKLMADSKHYYWEDPFLYKICPDQVIRRCVKEEEAPLILSHCHHKEVGGHHCANRTTAKVLQSGFFWPTLSRDAKRYVQSCDRCQRTGDISRRNEMPLNNILECECFDVWGIDFMGPFPPSFGYEYILVAVDYVTRWVEVIATRTNDAKVVIEFLKKNIFSHFGTPRAIISDGGKHFCNSSFQNLLNKYGVTHKVATPYHAQTSGQVEVSNREVKRILEKIVSTSRRD</sequence>
<dbReference type="Proteomes" id="UP000825729">
    <property type="component" value="Unassembled WGS sequence"/>
</dbReference>
<protein>
    <recommendedName>
        <fullName evidence="2">Integrase catalytic domain-containing protein</fullName>
    </recommendedName>
</protein>
<feature type="domain" description="Integrase catalytic" evidence="2">
    <location>
        <begin position="1016"/>
        <end position="1151"/>
    </location>
</feature>
<dbReference type="AlphaFoldDB" id="A0AAV7FFV0"/>
<dbReference type="PANTHER" id="PTHR47266">
    <property type="entry name" value="ENDONUCLEASE-RELATED"/>
    <property type="match status" value="1"/>
</dbReference>
<organism evidence="3 4">
    <name type="scientific">Aristolochia fimbriata</name>
    <name type="common">White veined hardy Dutchman's pipe vine</name>
    <dbReference type="NCBI Taxonomy" id="158543"/>
    <lineage>
        <taxon>Eukaryota</taxon>
        <taxon>Viridiplantae</taxon>
        <taxon>Streptophyta</taxon>
        <taxon>Embryophyta</taxon>
        <taxon>Tracheophyta</taxon>
        <taxon>Spermatophyta</taxon>
        <taxon>Magnoliopsida</taxon>
        <taxon>Magnoliidae</taxon>
        <taxon>Piperales</taxon>
        <taxon>Aristolochiaceae</taxon>
        <taxon>Aristolochia</taxon>
    </lineage>
</organism>
<feature type="compositionally biased region" description="Polar residues" evidence="1">
    <location>
        <begin position="389"/>
        <end position="400"/>
    </location>
</feature>
<gene>
    <name evidence="3" type="ORF">H6P81_003444</name>
</gene>
<feature type="region of interest" description="Disordered" evidence="1">
    <location>
        <begin position="718"/>
        <end position="738"/>
    </location>
</feature>
<dbReference type="Gene3D" id="3.10.10.10">
    <property type="entry name" value="HIV Type 1 Reverse Transcriptase, subunit A, domain 1"/>
    <property type="match status" value="1"/>
</dbReference>
<feature type="region of interest" description="Disordered" evidence="1">
    <location>
        <begin position="388"/>
        <end position="423"/>
    </location>
</feature>
<dbReference type="Gene3D" id="1.10.340.70">
    <property type="match status" value="1"/>
</dbReference>
<feature type="compositionally biased region" description="Basic and acidic residues" evidence="1">
    <location>
        <begin position="497"/>
        <end position="525"/>
    </location>
</feature>
<dbReference type="InterPro" id="IPR041588">
    <property type="entry name" value="Integrase_H2C2"/>
</dbReference>
<comment type="caution">
    <text evidence="3">The sequence shown here is derived from an EMBL/GenBank/DDBJ whole genome shotgun (WGS) entry which is preliminary data.</text>
</comment>
<keyword evidence="4" id="KW-1185">Reference proteome</keyword>
<dbReference type="Pfam" id="PF17921">
    <property type="entry name" value="Integrase_H2C2"/>
    <property type="match status" value="1"/>
</dbReference>
<evidence type="ECO:0000313" key="3">
    <source>
        <dbReference type="EMBL" id="KAG9458936.1"/>
    </source>
</evidence>